<dbReference type="EMBL" id="CDMY01000460">
    <property type="protein sequence ID" value="CEM14899.1"/>
    <property type="molecule type" value="Genomic_DNA"/>
</dbReference>
<dbReference type="AlphaFoldDB" id="A0A0G4FMT8"/>
<evidence type="ECO:0000256" key="2">
    <source>
        <dbReference type="SAM" id="SignalP"/>
    </source>
</evidence>
<keyword evidence="2" id="KW-0732">Signal</keyword>
<feature type="compositionally biased region" description="Low complexity" evidence="1">
    <location>
        <begin position="919"/>
        <end position="939"/>
    </location>
</feature>
<feature type="region of interest" description="Disordered" evidence="1">
    <location>
        <begin position="783"/>
        <end position="868"/>
    </location>
</feature>
<evidence type="ECO:0000313" key="4">
    <source>
        <dbReference type="Proteomes" id="UP000041254"/>
    </source>
</evidence>
<reference evidence="3 4" key="1">
    <citation type="submission" date="2014-11" db="EMBL/GenBank/DDBJ databases">
        <authorList>
            <person name="Zhu J."/>
            <person name="Qi W."/>
            <person name="Song R."/>
        </authorList>
    </citation>
    <scope>NUCLEOTIDE SEQUENCE [LARGE SCALE GENOMIC DNA]</scope>
</reference>
<feature type="compositionally biased region" description="Pro residues" evidence="1">
    <location>
        <begin position="832"/>
        <end position="843"/>
    </location>
</feature>
<evidence type="ECO:0000256" key="1">
    <source>
        <dbReference type="SAM" id="MobiDB-lite"/>
    </source>
</evidence>
<feature type="region of interest" description="Disordered" evidence="1">
    <location>
        <begin position="903"/>
        <end position="939"/>
    </location>
</feature>
<feature type="compositionally biased region" description="Acidic residues" evidence="1">
    <location>
        <begin position="725"/>
        <end position="744"/>
    </location>
</feature>
<gene>
    <name evidence="3" type="ORF">Vbra_15694</name>
</gene>
<proteinExistence type="predicted"/>
<evidence type="ECO:0008006" key="5">
    <source>
        <dbReference type="Google" id="ProtNLM"/>
    </source>
</evidence>
<feature type="region of interest" description="Disordered" evidence="1">
    <location>
        <begin position="660"/>
        <end position="681"/>
    </location>
</feature>
<feature type="chain" id="PRO_5005188816" description="TRUD domain-containing protein" evidence="2">
    <location>
        <begin position="27"/>
        <end position="939"/>
    </location>
</feature>
<feature type="compositionally biased region" description="Basic residues" evidence="1">
    <location>
        <begin position="846"/>
        <end position="857"/>
    </location>
</feature>
<feature type="compositionally biased region" description="Low complexity" evidence="1">
    <location>
        <begin position="803"/>
        <end position="812"/>
    </location>
</feature>
<feature type="signal peptide" evidence="2">
    <location>
        <begin position="1"/>
        <end position="26"/>
    </location>
</feature>
<dbReference type="VEuPathDB" id="CryptoDB:Vbra_15694"/>
<feature type="compositionally biased region" description="Basic and acidic residues" evidence="1">
    <location>
        <begin position="713"/>
        <end position="724"/>
    </location>
</feature>
<feature type="region of interest" description="Disordered" evidence="1">
    <location>
        <begin position="391"/>
        <end position="456"/>
    </location>
</feature>
<protein>
    <recommendedName>
        <fullName evidence="5">TRUD domain-containing protein</fullName>
    </recommendedName>
</protein>
<evidence type="ECO:0000313" key="3">
    <source>
        <dbReference type="EMBL" id="CEM14899.1"/>
    </source>
</evidence>
<dbReference type="Proteomes" id="UP000041254">
    <property type="component" value="Unassembled WGS sequence"/>
</dbReference>
<organism evidence="3 4">
    <name type="scientific">Vitrella brassicaformis (strain CCMP3155)</name>
    <dbReference type="NCBI Taxonomy" id="1169540"/>
    <lineage>
        <taxon>Eukaryota</taxon>
        <taxon>Sar</taxon>
        <taxon>Alveolata</taxon>
        <taxon>Colpodellida</taxon>
        <taxon>Vitrellaceae</taxon>
        <taxon>Vitrella</taxon>
    </lineage>
</organism>
<dbReference type="InParanoid" id="A0A0G4FMT8"/>
<accession>A0A0G4FMT8</accession>
<feature type="compositionally biased region" description="Basic residues" evidence="1">
    <location>
        <begin position="792"/>
        <end position="802"/>
    </location>
</feature>
<name>A0A0G4FMT8_VITBC</name>
<sequence>MTFPCLPASEVCVLFLRLLFLPTSRASRRTRTARRRRSASSWKGDTEDEGGASDGYSPLLPHIHNAPASDARTQEAADTSEEASLAILSTFRPSVRCLVHHSPKYFAILEGHSAAGRVILKCAVPEGLDELTEEQLQEVKAILELTARRSTLASALVASGTIPADREWLWPKGTRAGSAERAPGRFPVRVVCRSEKKVVGVRGFFYMSKYIAFLPPAAVEQLRPAVEEELRQRGKKPLTAAYTGGRAAVVKLRRELLDYNEGDDDDESDEEEEEEDDDAVLDELWTDAWQTFFRGATFKKRFEAPLEKETEAVRDLFDLPATSLQEAIAETKTKVTIEKAQKRHAWLLQSVDRALLDAHELVEQQTSLATFYILSLISFIDIAAPGCDRVVEPDAPASHTADHQGSLEEPSGAEEGDKTTTTPPAPPRAAPASPAAADMDDEGAASDGSSPLLPHAQIVPASPTQHAAAISVDSLATLSSFRTAGRRMLHYSDSFAIAEGKSAGRRLVLKCPVPKGIAAVTATVNRKEETVPGIPELSPQDLLHRHRCLHFISREELLSLFAPGTPELSPDDLLRLSATVKRGVAAMQQLAARRSTLTATLTAFGEVPADGRRPYVRPWQRGGLKGADGEPGLFPIRCGEQPGTRDGVLGLFLPPVVAEELRRPRPSSSLPKASPGEDMAQWRKRYLRETRGVPMKEVLTPEQCAKLAAEAKLLEPRDEGNADHDEVEEADDGDESDDEDDPDPDPLNRRRRLRVTLARLGVTGSHFRQLAVLLREGLADIFSSGAGGRQRPGARRHQRQQRPHPVAADQHGAGWGGGRAGSEVDRIRAVPDPSPTPSHPSSPLPRRSRPSKPHHQRPTTTTTTAAGVHHGDIAGYILYRERNLLPFHRDPVSARDDHKIREHTHRPSADDETGLQVLPAKTSPTTSPAAAAAAPTLVL</sequence>
<feature type="region of interest" description="Disordered" evidence="1">
    <location>
        <begin position="30"/>
        <end position="77"/>
    </location>
</feature>
<keyword evidence="4" id="KW-1185">Reference proteome</keyword>
<feature type="region of interest" description="Disordered" evidence="1">
    <location>
        <begin position="713"/>
        <end position="750"/>
    </location>
</feature>